<evidence type="ECO:0000313" key="1">
    <source>
        <dbReference type="EMBL" id="KAI5673195.1"/>
    </source>
</evidence>
<evidence type="ECO:0000313" key="2">
    <source>
        <dbReference type="Proteomes" id="UP001060085"/>
    </source>
</evidence>
<sequence length="218" mass="24174">METKVSEIIAIEICSMLHFTNLERSNPIGFRGGIWVLWNEATIELDITSLTQQAIHAITKDWEFEPTRIKSSMLNHFQNLYSTAPGARPQCRRCPSPAAAETTAAVPASLPLLLVGVAASQLAAPLPLRPWIFNAELSAAVQVPFKERRTGTSFGIRRKRRTSLQFVCRSNDPHNSGIRAQKRLQLSGALVDRRLPRVDLPDPRELLSSVDLAQGSIL</sequence>
<dbReference type="Proteomes" id="UP001060085">
    <property type="component" value="Linkage Group LG03"/>
</dbReference>
<gene>
    <name evidence="1" type="ORF">M9H77_13559</name>
</gene>
<accession>A0ACC0BKK8</accession>
<dbReference type="EMBL" id="CM044703">
    <property type="protein sequence ID" value="KAI5673195.1"/>
    <property type="molecule type" value="Genomic_DNA"/>
</dbReference>
<name>A0ACC0BKK8_CATRO</name>
<reference evidence="2" key="1">
    <citation type="journal article" date="2023" name="Nat. Plants">
        <title>Single-cell RNA sequencing provides a high-resolution roadmap for understanding the multicellular compartmentation of specialized metabolism.</title>
        <authorList>
            <person name="Sun S."/>
            <person name="Shen X."/>
            <person name="Li Y."/>
            <person name="Li Y."/>
            <person name="Wang S."/>
            <person name="Li R."/>
            <person name="Zhang H."/>
            <person name="Shen G."/>
            <person name="Guo B."/>
            <person name="Wei J."/>
            <person name="Xu J."/>
            <person name="St-Pierre B."/>
            <person name="Chen S."/>
            <person name="Sun C."/>
        </authorList>
    </citation>
    <scope>NUCLEOTIDE SEQUENCE [LARGE SCALE GENOMIC DNA]</scope>
</reference>
<proteinExistence type="predicted"/>
<organism evidence="1 2">
    <name type="scientific">Catharanthus roseus</name>
    <name type="common">Madagascar periwinkle</name>
    <name type="synonym">Vinca rosea</name>
    <dbReference type="NCBI Taxonomy" id="4058"/>
    <lineage>
        <taxon>Eukaryota</taxon>
        <taxon>Viridiplantae</taxon>
        <taxon>Streptophyta</taxon>
        <taxon>Embryophyta</taxon>
        <taxon>Tracheophyta</taxon>
        <taxon>Spermatophyta</taxon>
        <taxon>Magnoliopsida</taxon>
        <taxon>eudicotyledons</taxon>
        <taxon>Gunneridae</taxon>
        <taxon>Pentapetalae</taxon>
        <taxon>asterids</taxon>
        <taxon>lamiids</taxon>
        <taxon>Gentianales</taxon>
        <taxon>Apocynaceae</taxon>
        <taxon>Rauvolfioideae</taxon>
        <taxon>Vinceae</taxon>
        <taxon>Catharanthinae</taxon>
        <taxon>Catharanthus</taxon>
    </lineage>
</organism>
<comment type="caution">
    <text evidence="1">The sequence shown here is derived from an EMBL/GenBank/DDBJ whole genome shotgun (WGS) entry which is preliminary data.</text>
</comment>
<keyword evidence="2" id="KW-1185">Reference proteome</keyword>
<protein>
    <submittedName>
        <fullName evidence="1">Uncharacterized protein</fullName>
    </submittedName>
</protein>